<comment type="similarity">
    <text evidence="3">Belongs to the RNase H family.</text>
</comment>
<dbReference type="InterPro" id="IPR012337">
    <property type="entry name" value="RNaseH-like_sf"/>
</dbReference>
<dbReference type="GO" id="GO:0004523">
    <property type="term" value="F:RNA-DNA hybrid ribonuclease activity"/>
    <property type="evidence" value="ECO:0007669"/>
    <property type="project" value="UniProtKB-EC"/>
</dbReference>
<evidence type="ECO:0000256" key="2">
    <source>
        <dbReference type="ARBA" id="ARBA00001946"/>
    </source>
</evidence>
<dbReference type="CDD" id="cd09278">
    <property type="entry name" value="RNase_HI_prokaryote_like"/>
    <property type="match status" value="1"/>
</dbReference>
<dbReference type="SUPFAM" id="SSF53098">
    <property type="entry name" value="Ribonuclease H-like"/>
    <property type="match status" value="1"/>
</dbReference>
<dbReference type="EMBL" id="FNNO01000001">
    <property type="protein sequence ID" value="SDW01206.1"/>
    <property type="molecule type" value="Genomic_DNA"/>
</dbReference>
<dbReference type="GO" id="GO:0046872">
    <property type="term" value="F:metal ion binding"/>
    <property type="evidence" value="ECO:0007669"/>
    <property type="project" value="UniProtKB-KW"/>
</dbReference>
<evidence type="ECO:0000256" key="3">
    <source>
        <dbReference type="ARBA" id="ARBA00005300"/>
    </source>
</evidence>
<dbReference type="InterPro" id="IPR002156">
    <property type="entry name" value="RNaseH_domain"/>
</dbReference>
<dbReference type="EC" id="3.1.26.4" evidence="5"/>
<organism evidence="12 13">
    <name type="scientific">Hydrobacter penzbergensis</name>
    <dbReference type="NCBI Taxonomy" id="1235997"/>
    <lineage>
        <taxon>Bacteria</taxon>
        <taxon>Pseudomonadati</taxon>
        <taxon>Bacteroidota</taxon>
        <taxon>Chitinophagia</taxon>
        <taxon>Chitinophagales</taxon>
        <taxon>Chitinophagaceae</taxon>
        <taxon>Hydrobacter</taxon>
    </lineage>
</organism>
<keyword evidence="6" id="KW-0540">Nuclease</keyword>
<keyword evidence="10" id="KW-0460">Magnesium</keyword>
<dbReference type="PANTHER" id="PTHR10642">
    <property type="entry name" value="RIBONUCLEASE H1"/>
    <property type="match status" value="1"/>
</dbReference>
<keyword evidence="9" id="KW-0378">Hydrolase</keyword>
<reference evidence="12 13" key="1">
    <citation type="submission" date="2016-10" db="EMBL/GenBank/DDBJ databases">
        <authorList>
            <person name="Varghese N."/>
            <person name="Submissions S."/>
        </authorList>
    </citation>
    <scope>NUCLEOTIDE SEQUENCE [LARGE SCALE GENOMIC DNA]</scope>
    <source>
        <strain evidence="12 13">DSM 25353</strain>
    </source>
</reference>
<evidence type="ECO:0000256" key="5">
    <source>
        <dbReference type="ARBA" id="ARBA00012180"/>
    </source>
</evidence>
<dbReference type="InterPro" id="IPR036397">
    <property type="entry name" value="RNaseH_sf"/>
</dbReference>
<sequence length="162" mass="18509">MSEQQLQGHQLLIYTDGAARGNPGPGGYGVVLLWGQQRKELSAGYRLTTNNRMELLAVIVALESLTKKNIPLTIYTDSQYIVNAVEKKWLDNWIRTDFKGGKKNKDLWTRYYQLTRHYKPRFVWVKGHADNALNNRCDELATAAADGKHLLIDEGYERSLNV</sequence>
<dbReference type="Proteomes" id="UP000198711">
    <property type="component" value="Unassembled WGS sequence"/>
</dbReference>
<dbReference type="PROSITE" id="PS50879">
    <property type="entry name" value="RNASE_H_1"/>
    <property type="match status" value="1"/>
</dbReference>
<proteinExistence type="inferred from homology"/>
<protein>
    <recommendedName>
        <fullName evidence="5">ribonuclease H</fullName>
        <ecNumber evidence="5">3.1.26.4</ecNumber>
    </recommendedName>
</protein>
<feature type="domain" description="RNase H type-1" evidence="11">
    <location>
        <begin position="7"/>
        <end position="146"/>
    </location>
</feature>
<evidence type="ECO:0000256" key="4">
    <source>
        <dbReference type="ARBA" id="ARBA00011245"/>
    </source>
</evidence>
<evidence type="ECO:0000256" key="10">
    <source>
        <dbReference type="ARBA" id="ARBA00022842"/>
    </source>
</evidence>
<keyword evidence="8" id="KW-0255">Endonuclease</keyword>
<dbReference type="RefSeq" id="WP_092721210.1">
    <property type="nucleotide sequence ID" value="NZ_FNNO01000001.1"/>
</dbReference>
<evidence type="ECO:0000256" key="9">
    <source>
        <dbReference type="ARBA" id="ARBA00022801"/>
    </source>
</evidence>
<keyword evidence="7" id="KW-0479">Metal-binding</keyword>
<gene>
    <name evidence="12" type="ORF">SAMN05444410_1013</name>
</gene>
<dbReference type="Pfam" id="PF00075">
    <property type="entry name" value="RNase_H"/>
    <property type="match status" value="1"/>
</dbReference>
<evidence type="ECO:0000256" key="7">
    <source>
        <dbReference type="ARBA" id="ARBA00022723"/>
    </source>
</evidence>
<dbReference type="Gene3D" id="3.30.420.10">
    <property type="entry name" value="Ribonuclease H-like superfamily/Ribonuclease H"/>
    <property type="match status" value="1"/>
</dbReference>
<evidence type="ECO:0000313" key="12">
    <source>
        <dbReference type="EMBL" id="SDW01206.1"/>
    </source>
</evidence>
<dbReference type="GO" id="GO:0043137">
    <property type="term" value="P:DNA replication, removal of RNA primer"/>
    <property type="evidence" value="ECO:0007669"/>
    <property type="project" value="TreeGrafter"/>
</dbReference>
<evidence type="ECO:0000256" key="8">
    <source>
        <dbReference type="ARBA" id="ARBA00022759"/>
    </source>
</evidence>
<comment type="subunit">
    <text evidence="4">Monomer.</text>
</comment>
<comment type="cofactor">
    <cofactor evidence="2">
        <name>Mg(2+)</name>
        <dbReference type="ChEBI" id="CHEBI:18420"/>
    </cofactor>
</comment>
<comment type="catalytic activity">
    <reaction evidence="1">
        <text>Endonucleolytic cleavage to 5'-phosphomonoester.</text>
        <dbReference type="EC" id="3.1.26.4"/>
    </reaction>
</comment>
<dbReference type="GO" id="GO:0003676">
    <property type="term" value="F:nucleic acid binding"/>
    <property type="evidence" value="ECO:0007669"/>
    <property type="project" value="InterPro"/>
</dbReference>
<name>A0A8X8LC02_9BACT</name>
<comment type="caution">
    <text evidence="12">The sequence shown here is derived from an EMBL/GenBank/DDBJ whole genome shotgun (WGS) entry which is preliminary data.</text>
</comment>
<dbReference type="InterPro" id="IPR050092">
    <property type="entry name" value="RNase_H"/>
</dbReference>
<evidence type="ECO:0000313" key="13">
    <source>
        <dbReference type="Proteomes" id="UP000198711"/>
    </source>
</evidence>
<evidence type="ECO:0000256" key="6">
    <source>
        <dbReference type="ARBA" id="ARBA00022722"/>
    </source>
</evidence>
<dbReference type="NCBIfam" id="NF001236">
    <property type="entry name" value="PRK00203.1"/>
    <property type="match status" value="1"/>
</dbReference>
<dbReference type="InterPro" id="IPR022892">
    <property type="entry name" value="RNaseHI"/>
</dbReference>
<accession>A0A8X8LC02</accession>
<evidence type="ECO:0000256" key="1">
    <source>
        <dbReference type="ARBA" id="ARBA00000077"/>
    </source>
</evidence>
<evidence type="ECO:0000259" key="11">
    <source>
        <dbReference type="PROSITE" id="PS50879"/>
    </source>
</evidence>
<dbReference type="AlphaFoldDB" id="A0A8X8LC02"/>
<keyword evidence="13" id="KW-1185">Reference proteome</keyword>
<dbReference type="PANTHER" id="PTHR10642:SF26">
    <property type="entry name" value="RIBONUCLEASE H1"/>
    <property type="match status" value="1"/>
</dbReference>